<proteinExistence type="predicted"/>
<dbReference type="Proteomes" id="UP001244552">
    <property type="component" value="Unassembled WGS sequence"/>
</dbReference>
<evidence type="ECO:0000313" key="2">
    <source>
        <dbReference type="Proteomes" id="UP001244552"/>
    </source>
</evidence>
<gene>
    <name evidence="1" type="ORF">QO018_005884</name>
</gene>
<organism evidence="1 2">
    <name type="scientific">Azospirillum picis</name>
    <dbReference type="NCBI Taxonomy" id="488438"/>
    <lineage>
        <taxon>Bacteria</taxon>
        <taxon>Pseudomonadati</taxon>
        <taxon>Pseudomonadota</taxon>
        <taxon>Alphaproteobacteria</taxon>
        <taxon>Rhodospirillales</taxon>
        <taxon>Azospirillaceae</taxon>
        <taxon>Azospirillum</taxon>
    </lineage>
</organism>
<comment type="caution">
    <text evidence="1">The sequence shown here is derived from an EMBL/GenBank/DDBJ whole genome shotgun (WGS) entry which is preliminary data.</text>
</comment>
<accession>A0ABU0MU51</accession>
<dbReference type="Gene3D" id="3.40.50.1000">
    <property type="entry name" value="HAD superfamily/HAD-like"/>
    <property type="match status" value="1"/>
</dbReference>
<dbReference type="InterPro" id="IPR036412">
    <property type="entry name" value="HAD-like_sf"/>
</dbReference>
<protein>
    <submittedName>
        <fullName evidence="1">FMN phosphatase YigB (HAD superfamily)</fullName>
    </submittedName>
</protein>
<sequence>MTADFFPSFDHSELADAVVVSCDVFDTLLLRRVSSPALVFNAVGQEAVARCLVDSSLTPPLFRLARQEAERRVRAEAPGGEATLAEIYRRLNPRNSEILVELELEVEAALIYANPLIVKVLEALARQERTVVLLSDMYLTTEQISHLLRLAGIGDHLYHTLYVSNEHGCSKRDGRLFQRLLCDYPAVTPSQILHIGDDPIGDVAMARAAGLRAIHYVPSATLSHHHDRERIISGLGAVALPSRRLVSLAGRNDPEDQAPWLEFGSLVLGPAVVEYCRWVVENCHQRGIGLIAPLMREAAVFAPLMQDWIRHRGYDIGVVPLHVSRQALTPLEFCDINHDSARETLSAKPHMVWNWLLEQAGGTVPQSLSSLTGQTLEMLAGQKLASGAFALETVLDLFDDPALRKTAAARAVERKALILEHLADRLGKNGPVALVDLGARGSTPAALAKLVHNGKTRFHIYLCYAVNDLANAFVDGLHVSVYVSGSERSLSMGRILYRSPQILERALTGLAGTTLGYERNNLGSCTPKTAVPPALGQEAVSLEWLQAGIRRYAALVFATAPSSGAFQPCPGDEALLPLTAALMMPTIWEADALGGLSYDQNDGVEGERVICDTTALNMVRPLADMKDGPVMGLALGLRPVRVPWPQGALTRLDPAVFRRPADMLGIEVGHAPVCRALVARLLGSGMRRVVVLAVGGDGGMGPDFIRIAREEGLELVAYADLMGHLMSSPLFHGVPVARMDCLASLASTPLALVTLGYAERLAELVRQQCVPMGLTPTIVALARPDLE</sequence>
<dbReference type="RefSeq" id="WP_209990536.1">
    <property type="nucleotide sequence ID" value="NZ_JAGINO010000035.1"/>
</dbReference>
<dbReference type="InterPro" id="IPR023214">
    <property type="entry name" value="HAD_sf"/>
</dbReference>
<dbReference type="SUPFAM" id="SSF56784">
    <property type="entry name" value="HAD-like"/>
    <property type="match status" value="1"/>
</dbReference>
<reference evidence="1 2" key="1">
    <citation type="submission" date="2023-07" db="EMBL/GenBank/DDBJ databases">
        <title>Genomic Encyclopedia of Type Strains, Phase IV (KMG-IV): sequencing the most valuable type-strain genomes for metagenomic binning, comparative biology and taxonomic classification.</title>
        <authorList>
            <person name="Goeker M."/>
        </authorList>
    </citation>
    <scope>NUCLEOTIDE SEQUENCE [LARGE SCALE GENOMIC DNA]</scope>
    <source>
        <strain evidence="1 2">DSM 19922</strain>
    </source>
</reference>
<evidence type="ECO:0000313" key="1">
    <source>
        <dbReference type="EMBL" id="MDQ0536985.1"/>
    </source>
</evidence>
<keyword evidence="2" id="KW-1185">Reference proteome</keyword>
<dbReference type="Pfam" id="PF00702">
    <property type="entry name" value="Hydrolase"/>
    <property type="match status" value="1"/>
</dbReference>
<name>A0ABU0MU51_9PROT</name>
<dbReference type="EMBL" id="JAUSVU010000035">
    <property type="protein sequence ID" value="MDQ0536985.1"/>
    <property type="molecule type" value="Genomic_DNA"/>
</dbReference>